<dbReference type="GO" id="GO:0009279">
    <property type="term" value="C:cell outer membrane"/>
    <property type="evidence" value="ECO:0007669"/>
    <property type="project" value="UniProtKB-SubCell"/>
</dbReference>
<evidence type="ECO:0000256" key="4">
    <source>
        <dbReference type="ARBA" id="ARBA00023136"/>
    </source>
</evidence>
<dbReference type="InterPro" id="IPR010583">
    <property type="entry name" value="MipA"/>
</dbReference>
<accession>D5VK71</accession>
<keyword evidence="4" id="KW-0472">Membrane</keyword>
<reference evidence="8" key="1">
    <citation type="journal article" date="2011" name="J. Bacteriol.">
        <title>Genome sequences of eight morphologically diverse alphaproteobacteria.</title>
        <authorList>
            <consortium name="US DOE Joint Genome Institute"/>
            <person name="Brown P.J."/>
            <person name="Kysela D.T."/>
            <person name="Buechlein A."/>
            <person name="Hemmerich C."/>
            <person name="Brun Y.V."/>
        </authorList>
    </citation>
    <scope>NUCLEOTIDE SEQUENCE [LARGE SCALE GENOMIC DNA]</scope>
    <source>
        <strain evidence="8">ATCC 21756 / DSM 7131 / JCM 7823 / NBRC 15250 / LMG 17158 / TK0059</strain>
    </source>
</reference>
<dbReference type="STRING" id="509190.Cseg_2439"/>
<name>D5VK71_CAUST</name>
<evidence type="ECO:0000256" key="6">
    <source>
        <dbReference type="SAM" id="SignalP"/>
    </source>
</evidence>
<evidence type="ECO:0000313" key="7">
    <source>
        <dbReference type="EMBL" id="ADG10894.1"/>
    </source>
</evidence>
<organism evidence="7 8">
    <name type="scientific">Caulobacter segnis (strain ATCC 21756 / DSM 7131 / JCM 7823 / NBRC 15250 / LMG 17158 / TK0059)</name>
    <name type="common">Mycoplana segnis</name>
    <dbReference type="NCBI Taxonomy" id="509190"/>
    <lineage>
        <taxon>Bacteria</taxon>
        <taxon>Pseudomonadati</taxon>
        <taxon>Pseudomonadota</taxon>
        <taxon>Alphaproteobacteria</taxon>
        <taxon>Caulobacterales</taxon>
        <taxon>Caulobacteraceae</taxon>
        <taxon>Caulobacter</taxon>
    </lineage>
</organism>
<comment type="subcellular location">
    <subcellularLocation>
        <location evidence="1">Cell outer membrane</location>
    </subcellularLocation>
</comment>
<evidence type="ECO:0000256" key="1">
    <source>
        <dbReference type="ARBA" id="ARBA00004442"/>
    </source>
</evidence>
<proteinExistence type="inferred from homology"/>
<evidence type="ECO:0000313" key="8">
    <source>
        <dbReference type="Proteomes" id="UP000002629"/>
    </source>
</evidence>
<dbReference type="KEGG" id="cse:Cseg_2439"/>
<comment type="similarity">
    <text evidence="2">Belongs to the MipA/OmpV family.</text>
</comment>
<evidence type="ECO:0000256" key="2">
    <source>
        <dbReference type="ARBA" id="ARBA00005722"/>
    </source>
</evidence>
<gene>
    <name evidence="7" type="ordered locus">Cseg_2439</name>
</gene>
<dbReference type="PANTHER" id="PTHR38776:SF1">
    <property type="entry name" value="MLTA-INTERACTING PROTEIN-RELATED"/>
    <property type="match status" value="1"/>
</dbReference>
<dbReference type="PANTHER" id="PTHR38776">
    <property type="entry name" value="MLTA-INTERACTING PROTEIN-RELATED"/>
    <property type="match status" value="1"/>
</dbReference>
<keyword evidence="3 6" id="KW-0732">Signal</keyword>
<sequence length="265" mass="27787">MRVFRPTMFACAFAALNVCAAQAQEIEASTSAHGVVAIGAGVAPEFDGSMDARVLPAVLADIRWRGVNFQVGGQGLRADIASGSRLGFGPVIGVRLPRNDADGRVGLLPEIDTAIEAGAFVGYRFGGNERGQGSLETELSVVHDVSGAHDGLLATARASYAAIRSDTFSLSLDARTTWVNQDYARTYFGVTPAEAATSGLAAYRPGSGIRDVGVSLTAGYWFSPRFGVMGALGANYLVGDFADSPITAEGRRWQPTGALTVAYRF</sequence>
<evidence type="ECO:0000256" key="5">
    <source>
        <dbReference type="ARBA" id="ARBA00023237"/>
    </source>
</evidence>
<feature type="chain" id="PRO_5003078560" evidence="6">
    <location>
        <begin position="24"/>
        <end position="265"/>
    </location>
</feature>
<dbReference type="EMBL" id="CP002008">
    <property type="protein sequence ID" value="ADG10894.1"/>
    <property type="molecule type" value="Genomic_DNA"/>
</dbReference>
<dbReference type="AlphaFoldDB" id="D5VK71"/>
<dbReference type="Pfam" id="PF06629">
    <property type="entry name" value="MipA"/>
    <property type="match status" value="1"/>
</dbReference>
<keyword evidence="5" id="KW-0998">Cell outer membrane</keyword>
<dbReference type="HOGENOM" id="CLU_062990_2_1_5"/>
<protein>
    <submittedName>
        <fullName evidence="7">MltA-interacting MipA family protein</fullName>
    </submittedName>
</protein>
<dbReference type="Proteomes" id="UP000002629">
    <property type="component" value="Chromosome"/>
</dbReference>
<dbReference type="eggNOG" id="COG3713">
    <property type="taxonomic scope" value="Bacteria"/>
</dbReference>
<dbReference type="RefSeq" id="WP_013079547.1">
    <property type="nucleotide sequence ID" value="NC_014100.1"/>
</dbReference>
<feature type="signal peptide" evidence="6">
    <location>
        <begin position="1"/>
        <end position="23"/>
    </location>
</feature>
<evidence type="ECO:0000256" key="3">
    <source>
        <dbReference type="ARBA" id="ARBA00022729"/>
    </source>
</evidence>